<feature type="compositionally biased region" description="Basic and acidic residues" evidence="1">
    <location>
        <begin position="29"/>
        <end position="51"/>
    </location>
</feature>
<name>A0A1V4A8Z3_9ACTN</name>
<dbReference type="EMBL" id="MVFC01000009">
    <property type="protein sequence ID" value="OON79691.1"/>
    <property type="molecule type" value="Genomic_DNA"/>
</dbReference>
<proteinExistence type="predicted"/>
<protein>
    <submittedName>
        <fullName evidence="2">Uncharacterized protein</fullName>
    </submittedName>
</protein>
<organism evidence="2 3">
    <name type="scientific">Streptomyces tsukubensis</name>
    <dbReference type="NCBI Taxonomy" id="83656"/>
    <lineage>
        <taxon>Bacteria</taxon>
        <taxon>Bacillati</taxon>
        <taxon>Actinomycetota</taxon>
        <taxon>Actinomycetes</taxon>
        <taxon>Kitasatosporales</taxon>
        <taxon>Streptomycetaceae</taxon>
        <taxon>Streptomyces</taxon>
    </lineage>
</organism>
<feature type="region of interest" description="Disordered" evidence="1">
    <location>
        <begin position="29"/>
        <end position="62"/>
    </location>
</feature>
<evidence type="ECO:0000256" key="1">
    <source>
        <dbReference type="SAM" id="MobiDB-lite"/>
    </source>
</evidence>
<dbReference type="RefSeq" id="WP_077968193.1">
    <property type="nucleotide sequence ID" value="NZ_CP045178.1"/>
</dbReference>
<comment type="caution">
    <text evidence="2">The sequence shown here is derived from an EMBL/GenBank/DDBJ whole genome shotgun (WGS) entry which is preliminary data.</text>
</comment>
<reference evidence="2 3" key="1">
    <citation type="submission" date="2017-02" db="EMBL/GenBank/DDBJ databases">
        <title>Draft Genome Sequence of Streptomyces tsukubaensis F601, a Producer of the immunosuppressant tacrolimus FK506.</title>
        <authorList>
            <person name="Zong G."/>
            <person name="Zhong C."/>
            <person name="Fu J."/>
            <person name="Qin R."/>
            <person name="Cao G."/>
        </authorList>
    </citation>
    <scope>NUCLEOTIDE SEQUENCE [LARGE SCALE GENOMIC DNA]</scope>
    <source>
        <strain evidence="2 3">F601</strain>
    </source>
</reference>
<evidence type="ECO:0000313" key="2">
    <source>
        <dbReference type="EMBL" id="OON79691.1"/>
    </source>
</evidence>
<dbReference type="STRING" id="83656.B1H18_14100"/>
<dbReference type="AlphaFoldDB" id="A0A1V4A8Z3"/>
<dbReference type="Proteomes" id="UP000190539">
    <property type="component" value="Unassembled WGS sequence"/>
</dbReference>
<evidence type="ECO:0000313" key="3">
    <source>
        <dbReference type="Proteomes" id="UP000190539"/>
    </source>
</evidence>
<sequence>MFTYELQKIRSAELLVEAEHERRVREAVNARRAERRAERASRRSEAGGRVKEHSRHWFTRAA</sequence>
<keyword evidence="3" id="KW-1185">Reference proteome</keyword>
<feature type="compositionally biased region" description="Basic residues" evidence="1">
    <location>
        <begin position="52"/>
        <end position="62"/>
    </location>
</feature>
<gene>
    <name evidence="2" type="ORF">B1H18_14100</name>
</gene>
<accession>A0A1V4A8Z3</accession>